<evidence type="ECO:0000313" key="3">
    <source>
        <dbReference type="Proteomes" id="UP001279734"/>
    </source>
</evidence>
<accession>A0AAD3TJW0</accession>
<reference evidence="2" key="1">
    <citation type="submission" date="2023-05" db="EMBL/GenBank/DDBJ databases">
        <title>Nepenthes gracilis genome sequencing.</title>
        <authorList>
            <person name="Fukushima K."/>
        </authorList>
    </citation>
    <scope>NUCLEOTIDE SEQUENCE</scope>
    <source>
        <strain evidence="2">SING2019-196</strain>
    </source>
</reference>
<feature type="region of interest" description="Disordered" evidence="1">
    <location>
        <begin position="28"/>
        <end position="69"/>
    </location>
</feature>
<comment type="caution">
    <text evidence="2">The sequence shown here is derived from an EMBL/GenBank/DDBJ whole genome shotgun (WGS) entry which is preliminary data.</text>
</comment>
<evidence type="ECO:0000256" key="1">
    <source>
        <dbReference type="SAM" id="MobiDB-lite"/>
    </source>
</evidence>
<dbReference type="AlphaFoldDB" id="A0AAD3TJW0"/>
<keyword evidence="3" id="KW-1185">Reference proteome</keyword>
<proteinExistence type="predicted"/>
<feature type="compositionally biased region" description="Basic and acidic residues" evidence="1">
    <location>
        <begin position="1"/>
        <end position="16"/>
    </location>
</feature>
<dbReference type="Proteomes" id="UP001279734">
    <property type="component" value="Unassembled WGS sequence"/>
</dbReference>
<sequence>MGRGGKESELKAKEIPPEGLMVIGQVNWVEGREEVGEETEEDANGSKTESNTGDKRGSTTRGIAKSDQG</sequence>
<name>A0AAD3TJW0_NEPGR</name>
<protein>
    <submittedName>
        <fullName evidence="2">Uncharacterized protein</fullName>
    </submittedName>
</protein>
<dbReference type="EMBL" id="BSYO01000038">
    <property type="protein sequence ID" value="GMH30534.1"/>
    <property type="molecule type" value="Genomic_DNA"/>
</dbReference>
<organism evidence="2 3">
    <name type="scientific">Nepenthes gracilis</name>
    <name type="common">Slender pitcher plant</name>
    <dbReference type="NCBI Taxonomy" id="150966"/>
    <lineage>
        <taxon>Eukaryota</taxon>
        <taxon>Viridiplantae</taxon>
        <taxon>Streptophyta</taxon>
        <taxon>Embryophyta</taxon>
        <taxon>Tracheophyta</taxon>
        <taxon>Spermatophyta</taxon>
        <taxon>Magnoliopsida</taxon>
        <taxon>eudicotyledons</taxon>
        <taxon>Gunneridae</taxon>
        <taxon>Pentapetalae</taxon>
        <taxon>Caryophyllales</taxon>
        <taxon>Nepenthaceae</taxon>
        <taxon>Nepenthes</taxon>
    </lineage>
</organism>
<gene>
    <name evidence="2" type="ORF">Nepgr_032377</name>
</gene>
<feature type="region of interest" description="Disordered" evidence="1">
    <location>
        <begin position="1"/>
        <end position="20"/>
    </location>
</feature>
<evidence type="ECO:0000313" key="2">
    <source>
        <dbReference type="EMBL" id="GMH30534.1"/>
    </source>
</evidence>